<evidence type="ECO:0000313" key="3">
    <source>
        <dbReference type="Proteomes" id="UP000438914"/>
    </source>
</evidence>
<dbReference type="RefSeq" id="WP_154532365.1">
    <property type="nucleotide sequence ID" value="NZ_VUNG01000001.1"/>
</dbReference>
<proteinExistence type="predicted"/>
<dbReference type="Proteomes" id="UP000438914">
    <property type="component" value="Unassembled WGS sequence"/>
</dbReference>
<sequence>MEQRHSSDLNSDKPTLRHATIPSMKRRMKGKDYHERTIYMITLVVAGRRKLFGEIEGDIRSCYGEASYPHIVLSTLGEAVKEQITGLPRYYPQLTVSGYQIMPDHLHLILFVHETLPCHLGMVIRGFVQGCNKAYRRIVPQKAVTAPATEKRDRRGDGILFEHGYNDKVLLHQGQLKTWIHYLADNPRRLMVKRSYPDYFRVQRNIQEKGVTFSAIGNLFLLRKPLLQVQCSRRLSETEIQAVTVRALTECAAGAVMVSPCISPGEKAVMRTVFEKGYPEIVLLENGFTALAKPGGARFDACARGQLLLLAPWEHHTDKRVITRLQCTMLNNMAAALCNGKRL</sequence>
<accession>A0A7K0KCG3</accession>
<dbReference type="AlphaFoldDB" id="A0A7K0KCG3"/>
<dbReference type="InterPro" id="IPR036515">
    <property type="entry name" value="Transposase_17_sf"/>
</dbReference>
<feature type="region of interest" description="Disordered" evidence="1">
    <location>
        <begin position="1"/>
        <end position="29"/>
    </location>
</feature>
<organism evidence="2 3">
    <name type="scientific">Hallella mizrahii</name>
    <dbReference type="NCBI Taxonomy" id="2606637"/>
    <lineage>
        <taxon>Bacteria</taxon>
        <taxon>Pseudomonadati</taxon>
        <taxon>Bacteroidota</taxon>
        <taxon>Bacteroidia</taxon>
        <taxon>Bacteroidales</taxon>
        <taxon>Prevotellaceae</taxon>
        <taxon>Hallella</taxon>
    </lineage>
</organism>
<dbReference type="Gene3D" id="3.30.70.1290">
    <property type="entry name" value="Transposase IS200-like"/>
    <property type="match status" value="1"/>
</dbReference>
<evidence type="ECO:0000313" key="2">
    <source>
        <dbReference type="EMBL" id="MST83100.1"/>
    </source>
</evidence>
<dbReference type="EMBL" id="VUNG01000001">
    <property type="protein sequence ID" value="MST83100.1"/>
    <property type="molecule type" value="Genomic_DNA"/>
</dbReference>
<comment type="caution">
    <text evidence="2">The sequence shown here is derived from an EMBL/GenBank/DDBJ whole genome shotgun (WGS) entry which is preliminary data.</text>
</comment>
<name>A0A7K0KCG3_9BACT</name>
<dbReference type="GO" id="GO:0003677">
    <property type="term" value="F:DNA binding"/>
    <property type="evidence" value="ECO:0007669"/>
    <property type="project" value="InterPro"/>
</dbReference>
<dbReference type="SUPFAM" id="SSF143422">
    <property type="entry name" value="Transposase IS200-like"/>
    <property type="match status" value="1"/>
</dbReference>
<reference evidence="2 3" key="1">
    <citation type="submission" date="2019-08" db="EMBL/GenBank/DDBJ databases">
        <title>In-depth cultivation of the pig gut microbiome towards novel bacterial diversity and tailored functional studies.</title>
        <authorList>
            <person name="Wylensek D."/>
            <person name="Hitch T.C.A."/>
            <person name="Clavel T."/>
        </authorList>
    </citation>
    <scope>NUCLEOTIDE SEQUENCE [LARGE SCALE GENOMIC DNA]</scope>
    <source>
        <strain evidence="2 3">LKV-178-WT-2A</strain>
    </source>
</reference>
<evidence type="ECO:0000256" key="1">
    <source>
        <dbReference type="SAM" id="MobiDB-lite"/>
    </source>
</evidence>
<feature type="compositionally biased region" description="Basic and acidic residues" evidence="1">
    <location>
        <begin position="1"/>
        <end position="15"/>
    </location>
</feature>
<dbReference type="GO" id="GO:0004803">
    <property type="term" value="F:transposase activity"/>
    <property type="evidence" value="ECO:0007669"/>
    <property type="project" value="InterPro"/>
</dbReference>
<protein>
    <submittedName>
        <fullName evidence="2">Transposase</fullName>
    </submittedName>
</protein>
<gene>
    <name evidence="2" type="ORF">FYJ73_00095</name>
</gene>
<keyword evidence="3" id="KW-1185">Reference proteome</keyword>
<dbReference type="GO" id="GO:0006313">
    <property type="term" value="P:DNA transposition"/>
    <property type="evidence" value="ECO:0007669"/>
    <property type="project" value="InterPro"/>
</dbReference>